<reference evidence="1 2" key="1">
    <citation type="journal article" date="2018" name="Nat. Genet.">
        <title>The Rosa genome provides new insights in the design of modern roses.</title>
        <authorList>
            <person name="Bendahmane M."/>
        </authorList>
    </citation>
    <scope>NUCLEOTIDE SEQUENCE [LARGE SCALE GENOMIC DNA]</scope>
    <source>
        <strain evidence="2">cv. Old Blush</strain>
    </source>
</reference>
<organism evidence="1 2">
    <name type="scientific">Rosa chinensis</name>
    <name type="common">China rose</name>
    <dbReference type="NCBI Taxonomy" id="74649"/>
    <lineage>
        <taxon>Eukaryota</taxon>
        <taxon>Viridiplantae</taxon>
        <taxon>Streptophyta</taxon>
        <taxon>Embryophyta</taxon>
        <taxon>Tracheophyta</taxon>
        <taxon>Spermatophyta</taxon>
        <taxon>Magnoliopsida</taxon>
        <taxon>eudicotyledons</taxon>
        <taxon>Gunneridae</taxon>
        <taxon>Pentapetalae</taxon>
        <taxon>rosids</taxon>
        <taxon>fabids</taxon>
        <taxon>Rosales</taxon>
        <taxon>Rosaceae</taxon>
        <taxon>Rosoideae</taxon>
        <taxon>Rosoideae incertae sedis</taxon>
        <taxon>Rosa</taxon>
    </lineage>
</organism>
<sequence>MLPLMLEPSSLSSGDVFTLLALFLQNLERIPSKVLCGGTREVRSFKF</sequence>
<comment type="caution">
    <text evidence="1">The sequence shown here is derived from an EMBL/GenBank/DDBJ whole genome shotgun (WGS) entry which is preliminary data.</text>
</comment>
<evidence type="ECO:0000313" key="2">
    <source>
        <dbReference type="Proteomes" id="UP000238479"/>
    </source>
</evidence>
<keyword evidence="2" id="KW-1185">Reference proteome</keyword>
<dbReference type="Proteomes" id="UP000238479">
    <property type="component" value="Chromosome 2"/>
</dbReference>
<name>A0A2P6RV72_ROSCH</name>
<protein>
    <submittedName>
        <fullName evidence="1">Uncharacterized protein</fullName>
    </submittedName>
</protein>
<evidence type="ECO:0000313" key="1">
    <source>
        <dbReference type="EMBL" id="PRQ50316.1"/>
    </source>
</evidence>
<proteinExistence type="predicted"/>
<dbReference type="AlphaFoldDB" id="A0A2P6RV72"/>
<dbReference type="Gramene" id="PRQ50316">
    <property type="protein sequence ID" value="PRQ50316"/>
    <property type="gene ID" value="RchiOBHm_Chr2g0131861"/>
</dbReference>
<gene>
    <name evidence="1" type="ORF">RchiOBHm_Chr2g0131861</name>
</gene>
<accession>A0A2P6RV72</accession>
<dbReference type="EMBL" id="PDCK01000040">
    <property type="protein sequence ID" value="PRQ50316.1"/>
    <property type="molecule type" value="Genomic_DNA"/>
</dbReference>